<evidence type="ECO:0000313" key="1">
    <source>
        <dbReference type="EMBL" id="BCO34597.1"/>
    </source>
</evidence>
<evidence type="ECO:0008006" key="3">
    <source>
        <dbReference type="Google" id="ProtNLM"/>
    </source>
</evidence>
<dbReference type="RefSeq" id="WP_053093964.1">
    <property type="nucleotide sequence ID" value="NZ_AP024237.1"/>
</dbReference>
<gene>
    <name evidence="1" type="ORF">MHEC_10300</name>
</gene>
<organism evidence="1 2">
    <name type="scientific">Mycobacterium heckeshornense</name>
    <dbReference type="NCBI Taxonomy" id="110505"/>
    <lineage>
        <taxon>Bacteria</taxon>
        <taxon>Bacillati</taxon>
        <taxon>Actinomycetota</taxon>
        <taxon>Actinomycetes</taxon>
        <taxon>Mycobacteriales</taxon>
        <taxon>Mycobacteriaceae</taxon>
        <taxon>Mycobacterium</taxon>
    </lineage>
</organism>
<dbReference type="SUPFAM" id="SSF69118">
    <property type="entry name" value="AhpD-like"/>
    <property type="match status" value="1"/>
</dbReference>
<dbReference type="InterPro" id="IPR029032">
    <property type="entry name" value="AhpD-like"/>
</dbReference>
<dbReference type="Proteomes" id="UP000595446">
    <property type="component" value="Chromosome"/>
</dbReference>
<name>A0A7R7JGL0_9MYCO</name>
<reference evidence="1 2" key="1">
    <citation type="submission" date="2020-12" db="EMBL/GenBank/DDBJ databases">
        <title>Complete genome sequence of Mycobacterium heckeshornense JCM 15655T, closely related to a pathogenic non-tuberculous mycobacterial species Mycobacterium xenopi.</title>
        <authorList>
            <person name="Yoshida M."/>
            <person name="Fukano H."/>
            <person name="Asakura T."/>
            <person name="Suzuki M."/>
            <person name="Hoshino Y."/>
        </authorList>
    </citation>
    <scope>NUCLEOTIDE SEQUENCE [LARGE SCALE GENOMIC DNA]</scope>
    <source>
        <strain evidence="1 2">JCM 15655</strain>
    </source>
</reference>
<dbReference type="Gene3D" id="1.20.1290.10">
    <property type="entry name" value="AhpD-like"/>
    <property type="match status" value="1"/>
</dbReference>
<evidence type="ECO:0000313" key="2">
    <source>
        <dbReference type="Proteomes" id="UP000595446"/>
    </source>
</evidence>
<proteinExistence type="predicted"/>
<dbReference type="AlphaFoldDB" id="A0A7R7JGL0"/>
<keyword evidence="2" id="KW-1185">Reference proteome</keyword>
<accession>A0A7R7JGL0</accession>
<dbReference type="EMBL" id="AP024237">
    <property type="protein sequence ID" value="BCO34597.1"/>
    <property type="molecule type" value="Genomic_DNA"/>
</dbReference>
<protein>
    <recommendedName>
        <fullName evidence="3">Carboxymuconolactone decarboxylase-like domain-containing protein</fullName>
    </recommendedName>
</protein>
<sequence>MGATGSDGPRAALCTIATDVLNGTLDESFALHVDSALGHGAGMAQVRAVLVLVAEFGIAKAWQAYRALESLGGGAH</sequence>